<evidence type="ECO:0000313" key="2">
    <source>
        <dbReference type="Proteomes" id="UP000494115"/>
    </source>
</evidence>
<organism evidence="1 2">
    <name type="scientific">Pararobbsia alpina</name>
    <dbReference type="NCBI Taxonomy" id="621374"/>
    <lineage>
        <taxon>Bacteria</taxon>
        <taxon>Pseudomonadati</taxon>
        <taxon>Pseudomonadota</taxon>
        <taxon>Betaproteobacteria</taxon>
        <taxon>Burkholderiales</taxon>
        <taxon>Burkholderiaceae</taxon>
        <taxon>Pararobbsia</taxon>
    </lineage>
</organism>
<accession>A0A6S7C3N5</accession>
<dbReference type="Proteomes" id="UP000494115">
    <property type="component" value="Unassembled WGS sequence"/>
</dbReference>
<sequence>MALLAPFSPATYEGGLPPIVTVTVSIDFLPLPAVITSSPQRVCVDTPRCWIVQLDWPALRLGTVILIWVSLHDVTVALTLLIITDPVPLVAPKP</sequence>
<protein>
    <submittedName>
        <fullName evidence="1">Uncharacterized protein</fullName>
    </submittedName>
</protein>
<gene>
    <name evidence="1" type="ORF">LMG28138_06092</name>
</gene>
<dbReference type="EMBL" id="CADIKM010000168">
    <property type="protein sequence ID" value="CAB3809298.1"/>
    <property type="molecule type" value="Genomic_DNA"/>
</dbReference>
<dbReference type="AlphaFoldDB" id="A0A6S7C3N5"/>
<evidence type="ECO:0000313" key="1">
    <source>
        <dbReference type="EMBL" id="CAB3809298.1"/>
    </source>
</evidence>
<proteinExistence type="predicted"/>
<reference evidence="1 2" key="1">
    <citation type="submission" date="2020-04" db="EMBL/GenBank/DDBJ databases">
        <authorList>
            <person name="De Canck E."/>
        </authorList>
    </citation>
    <scope>NUCLEOTIDE SEQUENCE [LARGE SCALE GENOMIC DNA]</scope>
    <source>
        <strain evidence="1 2">LMG 28138</strain>
    </source>
</reference>
<keyword evidence="2" id="KW-1185">Reference proteome</keyword>
<name>A0A6S7C3N5_9BURK</name>